<evidence type="ECO:0000259" key="8">
    <source>
        <dbReference type="PROSITE" id="PS51032"/>
    </source>
</evidence>
<dbReference type="InterPro" id="IPR036955">
    <property type="entry name" value="AP2/ERF_dom_sf"/>
</dbReference>
<dbReference type="GO" id="GO:0009873">
    <property type="term" value="P:ethylene-activated signaling pathway"/>
    <property type="evidence" value="ECO:0007669"/>
    <property type="project" value="InterPro"/>
</dbReference>
<dbReference type="Gramene" id="OIW17845">
    <property type="protein sequence ID" value="OIW17845"/>
    <property type="gene ID" value="TanjilG_02473"/>
</dbReference>
<dbReference type="OMA" id="KREHDIP"/>
<dbReference type="InterPro" id="IPR016177">
    <property type="entry name" value="DNA-bd_dom_sf"/>
</dbReference>
<reference evidence="9 10" key="1">
    <citation type="journal article" date="2017" name="Plant Biotechnol. J.">
        <title>A comprehensive draft genome sequence for lupin (Lupinus angustifolius), an emerging health food: insights into plant-microbe interactions and legume evolution.</title>
        <authorList>
            <person name="Hane J.K."/>
            <person name="Ming Y."/>
            <person name="Kamphuis L.G."/>
            <person name="Nelson M.N."/>
            <person name="Garg G."/>
            <person name="Atkins C.A."/>
            <person name="Bayer P.E."/>
            <person name="Bravo A."/>
            <person name="Bringans S."/>
            <person name="Cannon S."/>
            <person name="Edwards D."/>
            <person name="Foley R."/>
            <person name="Gao L.L."/>
            <person name="Harrison M.J."/>
            <person name="Huang W."/>
            <person name="Hurgobin B."/>
            <person name="Li S."/>
            <person name="Liu C.W."/>
            <person name="McGrath A."/>
            <person name="Morahan G."/>
            <person name="Murray J."/>
            <person name="Weller J."/>
            <person name="Jian J."/>
            <person name="Singh K.B."/>
        </authorList>
    </citation>
    <scope>NUCLEOTIDE SEQUENCE [LARGE SCALE GENOMIC DNA]</scope>
    <source>
        <strain evidence="10">cv. Tanjil</strain>
        <tissue evidence="9">Whole plant</tissue>
    </source>
</reference>
<evidence type="ECO:0000313" key="9">
    <source>
        <dbReference type="EMBL" id="OIW17845.1"/>
    </source>
</evidence>
<dbReference type="AlphaFoldDB" id="A0A1J7ITT5"/>
<evidence type="ECO:0000256" key="2">
    <source>
        <dbReference type="ARBA" id="ARBA00023015"/>
    </source>
</evidence>
<dbReference type="Pfam" id="PF00847">
    <property type="entry name" value="AP2"/>
    <property type="match status" value="1"/>
</dbReference>
<dbReference type="InterPro" id="IPR044808">
    <property type="entry name" value="ERF_plant"/>
</dbReference>
<evidence type="ECO:0000256" key="4">
    <source>
        <dbReference type="ARBA" id="ARBA00023163"/>
    </source>
</evidence>
<organism evidence="9 10">
    <name type="scientific">Lupinus angustifolius</name>
    <name type="common">Narrow-leaved blue lupine</name>
    <dbReference type="NCBI Taxonomy" id="3871"/>
    <lineage>
        <taxon>Eukaryota</taxon>
        <taxon>Viridiplantae</taxon>
        <taxon>Streptophyta</taxon>
        <taxon>Embryophyta</taxon>
        <taxon>Tracheophyta</taxon>
        <taxon>Spermatophyta</taxon>
        <taxon>Magnoliopsida</taxon>
        <taxon>eudicotyledons</taxon>
        <taxon>Gunneridae</taxon>
        <taxon>Pentapetalae</taxon>
        <taxon>rosids</taxon>
        <taxon>fabids</taxon>
        <taxon>Fabales</taxon>
        <taxon>Fabaceae</taxon>
        <taxon>Papilionoideae</taxon>
        <taxon>50 kb inversion clade</taxon>
        <taxon>genistoids sensu lato</taxon>
        <taxon>core genistoids</taxon>
        <taxon>Genisteae</taxon>
        <taxon>Lupinus</taxon>
    </lineage>
</organism>
<dbReference type="PANTHER" id="PTHR31190">
    <property type="entry name" value="DNA-BINDING DOMAIN"/>
    <property type="match status" value="1"/>
</dbReference>
<protein>
    <recommendedName>
        <fullName evidence="8">AP2/ERF domain-containing protein</fullName>
    </recommendedName>
</protein>
<dbReference type="GO" id="GO:0003700">
    <property type="term" value="F:DNA-binding transcription factor activity"/>
    <property type="evidence" value="ECO:0007669"/>
    <property type="project" value="InterPro"/>
</dbReference>
<proteinExistence type="inferred from homology"/>
<sequence length="260" mass="29256">MFQIPGLNMEKEMSDIVSALTHVVCGDIPKGDDYKVLHHNIDHSVIVGSGVDTFDATLSSSSSSYGGKRKREHDIPFCDFSISNADSSYATTPIAQCSRNWTNTTTTTETSQSQIGTNPAYEYRTDNVRNQEQHQQKQKQPQRKYRGVRQRPWGKWAAEIRDPFKASRVWLGTFETAEAAAIAYDKASLNFRGNKAKLNFPENVRLIRQQQQQQPLKPKSPTILSIAPATEPVVKPEDLSILQGSYAYAPSSSFYEYSHF</sequence>
<dbReference type="STRING" id="3871.A0A1J7ITT5"/>
<comment type="similarity">
    <text evidence="6">Belongs to the AP2/ERF transcription factor family. ERF subfamily.</text>
</comment>
<dbReference type="CDD" id="cd00018">
    <property type="entry name" value="AP2"/>
    <property type="match status" value="1"/>
</dbReference>
<keyword evidence="3" id="KW-0238">DNA-binding</keyword>
<dbReference type="GO" id="GO:0005634">
    <property type="term" value="C:nucleus"/>
    <property type="evidence" value="ECO:0007669"/>
    <property type="project" value="UniProtKB-SubCell"/>
</dbReference>
<dbReference type="GO" id="GO:0003677">
    <property type="term" value="F:DNA binding"/>
    <property type="evidence" value="ECO:0007669"/>
    <property type="project" value="UniProtKB-KW"/>
</dbReference>
<keyword evidence="4" id="KW-0804">Transcription</keyword>
<dbReference type="Proteomes" id="UP000188354">
    <property type="component" value="Chromosome LG01"/>
</dbReference>
<keyword evidence="10" id="KW-1185">Reference proteome</keyword>
<evidence type="ECO:0000313" key="10">
    <source>
        <dbReference type="Proteomes" id="UP000188354"/>
    </source>
</evidence>
<dbReference type="EMBL" id="CM007361">
    <property type="protein sequence ID" value="OIW17845.1"/>
    <property type="molecule type" value="Genomic_DNA"/>
</dbReference>
<feature type="domain" description="AP2/ERF" evidence="8">
    <location>
        <begin position="144"/>
        <end position="201"/>
    </location>
</feature>
<dbReference type="Gene3D" id="3.30.730.10">
    <property type="entry name" value="AP2/ERF domain"/>
    <property type="match status" value="1"/>
</dbReference>
<accession>A0A1J7ITT5</accession>
<evidence type="ECO:0000256" key="5">
    <source>
        <dbReference type="ARBA" id="ARBA00023242"/>
    </source>
</evidence>
<dbReference type="SUPFAM" id="SSF54171">
    <property type="entry name" value="DNA-binding domain"/>
    <property type="match status" value="1"/>
</dbReference>
<evidence type="ECO:0000256" key="6">
    <source>
        <dbReference type="ARBA" id="ARBA00024343"/>
    </source>
</evidence>
<dbReference type="InterPro" id="IPR001471">
    <property type="entry name" value="AP2/ERF_dom"/>
</dbReference>
<comment type="subcellular location">
    <subcellularLocation>
        <location evidence="1">Nucleus</location>
    </subcellularLocation>
</comment>
<feature type="compositionally biased region" description="Basic residues" evidence="7">
    <location>
        <begin position="136"/>
        <end position="149"/>
    </location>
</feature>
<evidence type="ECO:0000256" key="1">
    <source>
        <dbReference type="ARBA" id="ARBA00004123"/>
    </source>
</evidence>
<keyword evidence="5" id="KW-0539">Nucleus</keyword>
<gene>
    <name evidence="9" type="ORF">TanjilG_02473</name>
</gene>
<dbReference type="SMART" id="SM00380">
    <property type="entry name" value="AP2"/>
    <property type="match status" value="1"/>
</dbReference>
<feature type="region of interest" description="Disordered" evidence="7">
    <location>
        <begin position="129"/>
        <end position="150"/>
    </location>
</feature>
<dbReference type="PRINTS" id="PR00367">
    <property type="entry name" value="ETHRSPELEMNT"/>
</dbReference>
<keyword evidence="2" id="KW-0805">Transcription regulation</keyword>
<evidence type="ECO:0000256" key="7">
    <source>
        <dbReference type="SAM" id="MobiDB-lite"/>
    </source>
</evidence>
<dbReference type="PROSITE" id="PS51032">
    <property type="entry name" value="AP2_ERF"/>
    <property type="match status" value="1"/>
</dbReference>
<dbReference type="FunFam" id="3.30.730.10:FF:000001">
    <property type="entry name" value="Ethylene-responsive transcription factor 2"/>
    <property type="match status" value="1"/>
</dbReference>
<evidence type="ECO:0000256" key="3">
    <source>
        <dbReference type="ARBA" id="ARBA00023125"/>
    </source>
</evidence>
<name>A0A1J7ITT5_LUPAN</name>
<dbReference type="PANTHER" id="PTHR31190:SF489">
    <property type="entry name" value="ETHYLENE-RESPONSIVE TRANSCRIPTION FACTOR ERF113-RELATED"/>
    <property type="match status" value="1"/>
</dbReference>